<evidence type="ECO:0000313" key="1">
    <source>
        <dbReference type="EMBL" id="VDN33425.1"/>
    </source>
</evidence>
<dbReference type="OrthoDB" id="6317909at2759"/>
<evidence type="ECO:0000313" key="2">
    <source>
        <dbReference type="Proteomes" id="UP000281553"/>
    </source>
</evidence>
<dbReference type="EMBL" id="UYRU01083723">
    <property type="protein sequence ID" value="VDN33425.1"/>
    <property type="molecule type" value="Genomic_DNA"/>
</dbReference>
<proteinExistence type="predicted"/>
<name>A0A3P7MUN3_DIBLA</name>
<gene>
    <name evidence="1" type="ORF">DILT_LOCUS16231</name>
</gene>
<keyword evidence="2" id="KW-1185">Reference proteome</keyword>
<reference evidence="1 2" key="1">
    <citation type="submission" date="2018-11" db="EMBL/GenBank/DDBJ databases">
        <authorList>
            <consortium name="Pathogen Informatics"/>
        </authorList>
    </citation>
    <scope>NUCLEOTIDE SEQUENCE [LARGE SCALE GENOMIC DNA]</scope>
</reference>
<sequence>MTKAARFEALEATVRQSNELLVKRVDHIAAEHSVLLAKVEKLGAAVLESHRSIPACPMDAVGSLPLCSEDSLAHFLQGFKSEKDYLQQTVDGLIKIGGRDEKDIIRSILSRILGPPLILQFTYSRAAKNKMSFIGKAVRQHPDLRTVDEKFVRNTIIEWFHGSRDRYGGVRGKRRDVVHGGFLELLNSEDTLI</sequence>
<dbReference type="Proteomes" id="UP000281553">
    <property type="component" value="Unassembled WGS sequence"/>
</dbReference>
<organism evidence="1 2">
    <name type="scientific">Dibothriocephalus latus</name>
    <name type="common">Fish tapeworm</name>
    <name type="synonym">Diphyllobothrium latum</name>
    <dbReference type="NCBI Taxonomy" id="60516"/>
    <lineage>
        <taxon>Eukaryota</taxon>
        <taxon>Metazoa</taxon>
        <taxon>Spiralia</taxon>
        <taxon>Lophotrochozoa</taxon>
        <taxon>Platyhelminthes</taxon>
        <taxon>Cestoda</taxon>
        <taxon>Eucestoda</taxon>
        <taxon>Diphyllobothriidea</taxon>
        <taxon>Diphyllobothriidae</taxon>
        <taxon>Dibothriocephalus</taxon>
    </lineage>
</organism>
<evidence type="ECO:0008006" key="3">
    <source>
        <dbReference type="Google" id="ProtNLM"/>
    </source>
</evidence>
<accession>A0A3P7MUN3</accession>
<protein>
    <recommendedName>
        <fullName evidence="3">DUF4806 domain-containing protein</fullName>
    </recommendedName>
</protein>
<dbReference type="AlphaFoldDB" id="A0A3P7MUN3"/>